<dbReference type="InterPro" id="IPR015943">
    <property type="entry name" value="WD40/YVTN_repeat-like_dom_sf"/>
</dbReference>
<accession>A0ABM0M4X0</accession>
<reference evidence="3" key="1">
    <citation type="submission" date="2025-08" db="UniProtKB">
        <authorList>
            <consortium name="RefSeq"/>
        </authorList>
    </citation>
    <scope>IDENTIFICATION</scope>
    <source>
        <tissue evidence="3">Testes</tissue>
    </source>
</reference>
<dbReference type="GeneID" id="102801898"/>
<name>A0ABM0M4X0_SACKO</name>
<organism evidence="2 3">
    <name type="scientific">Saccoglossus kowalevskii</name>
    <name type="common">Acorn worm</name>
    <dbReference type="NCBI Taxonomy" id="10224"/>
    <lineage>
        <taxon>Eukaryota</taxon>
        <taxon>Metazoa</taxon>
        <taxon>Hemichordata</taxon>
        <taxon>Enteropneusta</taxon>
        <taxon>Harrimaniidae</taxon>
        <taxon>Saccoglossus</taxon>
    </lineage>
</organism>
<keyword evidence="1" id="KW-0853">WD repeat</keyword>
<keyword evidence="2" id="KW-1185">Reference proteome</keyword>
<gene>
    <name evidence="3" type="primary">LOC102801898</name>
</gene>
<evidence type="ECO:0000313" key="2">
    <source>
        <dbReference type="Proteomes" id="UP000694865"/>
    </source>
</evidence>
<dbReference type="InterPro" id="IPR001680">
    <property type="entry name" value="WD40_rpt"/>
</dbReference>
<dbReference type="Proteomes" id="UP000694865">
    <property type="component" value="Unplaced"/>
</dbReference>
<feature type="repeat" description="WD" evidence="1">
    <location>
        <begin position="71"/>
        <end position="103"/>
    </location>
</feature>
<dbReference type="RefSeq" id="XP_006815061.1">
    <property type="nucleotide sequence ID" value="XM_006814998.1"/>
</dbReference>
<dbReference type="PROSITE" id="PS50082">
    <property type="entry name" value="WD_REPEATS_2"/>
    <property type="match status" value="2"/>
</dbReference>
<dbReference type="Pfam" id="PF00400">
    <property type="entry name" value="WD40"/>
    <property type="match status" value="2"/>
</dbReference>
<evidence type="ECO:0000256" key="1">
    <source>
        <dbReference type="PROSITE-ProRule" id="PRU00221"/>
    </source>
</evidence>
<dbReference type="SUPFAM" id="SSF50978">
    <property type="entry name" value="WD40 repeat-like"/>
    <property type="match status" value="1"/>
</dbReference>
<dbReference type="Gene3D" id="2.130.10.10">
    <property type="entry name" value="YVTN repeat-like/Quinoprotein amine dehydrogenase"/>
    <property type="match status" value="1"/>
</dbReference>
<dbReference type="PROSITE" id="PS50294">
    <property type="entry name" value="WD_REPEATS_REGION"/>
    <property type="match status" value="1"/>
</dbReference>
<protein>
    <submittedName>
        <fullName evidence="3">Probable cytosolic iron-sulfur protein assembly protein CIAO1 homolog</fullName>
    </submittedName>
</protein>
<proteinExistence type="predicted"/>
<evidence type="ECO:0000313" key="3">
    <source>
        <dbReference type="RefSeq" id="XP_006815061.1"/>
    </source>
</evidence>
<dbReference type="PANTHER" id="PTHR19920">
    <property type="entry name" value="WD40 PROTEIN CIAO1"/>
    <property type="match status" value="1"/>
</dbReference>
<sequence length="141" mass="16232">MGLWYFIVNFLSTVDKDDDDYECASVQTSHTQDVKKIKWHPEKEILASASYDNTCKLFHEEGDDWSCFCTLEGHQSTVWSIDFDKTGQRLVSCSDDRTIKIWQEYQAGNPEGIPTSGGTSIWKCTCTIQGYHDRPIYDVSW</sequence>
<dbReference type="SMART" id="SM00320">
    <property type="entry name" value="WD40"/>
    <property type="match status" value="2"/>
</dbReference>
<dbReference type="InterPro" id="IPR036322">
    <property type="entry name" value="WD40_repeat_dom_sf"/>
</dbReference>
<feature type="repeat" description="WD" evidence="1">
    <location>
        <begin position="27"/>
        <end position="58"/>
    </location>
</feature>
<dbReference type="PANTHER" id="PTHR19920:SF0">
    <property type="entry name" value="CYTOSOLIC IRON-SULFUR PROTEIN ASSEMBLY PROTEIN CIAO1-RELATED"/>
    <property type="match status" value="1"/>
</dbReference>